<dbReference type="GO" id="GO:0015031">
    <property type="term" value="P:protein transport"/>
    <property type="evidence" value="ECO:0007669"/>
    <property type="project" value="InterPro"/>
</dbReference>
<evidence type="ECO:0008006" key="5">
    <source>
        <dbReference type="Google" id="ProtNLM"/>
    </source>
</evidence>
<protein>
    <recommendedName>
        <fullName evidence="5">Regulator of Vps4 activity in the MVB pathway protein</fullName>
    </recommendedName>
</protein>
<evidence type="ECO:0000313" key="3">
    <source>
        <dbReference type="EMBL" id="CAI9756089.1"/>
    </source>
</evidence>
<comment type="similarity">
    <text evidence="1">Belongs to the IST1 family.</text>
</comment>
<dbReference type="AlphaFoldDB" id="A0AAD1YR83"/>
<feature type="region of interest" description="Disordered" evidence="2">
    <location>
        <begin position="195"/>
        <end position="219"/>
    </location>
</feature>
<feature type="compositionally biased region" description="Low complexity" evidence="2">
    <location>
        <begin position="345"/>
        <end position="354"/>
    </location>
</feature>
<dbReference type="EMBL" id="OU503037">
    <property type="protein sequence ID" value="CAI9756089.1"/>
    <property type="molecule type" value="Genomic_DNA"/>
</dbReference>
<dbReference type="InterPro" id="IPR042277">
    <property type="entry name" value="IST1-like"/>
</dbReference>
<organism evidence="3 4">
    <name type="scientific">Fraxinus pennsylvanica</name>
    <dbReference type="NCBI Taxonomy" id="56036"/>
    <lineage>
        <taxon>Eukaryota</taxon>
        <taxon>Viridiplantae</taxon>
        <taxon>Streptophyta</taxon>
        <taxon>Embryophyta</taxon>
        <taxon>Tracheophyta</taxon>
        <taxon>Spermatophyta</taxon>
        <taxon>Magnoliopsida</taxon>
        <taxon>eudicotyledons</taxon>
        <taxon>Gunneridae</taxon>
        <taxon>Pentapetalae</taxon>
        <taxon>asterids</taxon>
        <taxon>lamiids</taxon>
        <taxon>Lamiales</taxon>
        <taxon>Oleaceae</taxon>
        <taxon>Oleeae</taxon>
        <taxon>Fraxinus</taxon>
    </lineage>
</organism>
<reference evidence="3" key="1">
    <citation type="submission" date="2023-05" db="EMBL/GenBank/DDBJ databases">
        <authorList>
            <person name="Huff M."/>
        </authorList>
    </citation>
    <scope>NUCLEOTIDE SEQUENCE</scope>
</reference>
<dbReference type="FunFam" id="1.20.1260.60:FF:000002">
    <property type="entry name" value="Vacuolar protein sorting-associated protein IST1"/>
    <property type="match status" value="1"/>
</dbReference>
<dbReference type="PANTHER" id="PTHR12161">
    <property type="entry name" value="IST1 FAMILY MEMBER"/>
    <property type="match status" value="1"/>
</dbReference>
<evidence type="ECO:0000313" key="4">
    <source>
        <dbReference type="Proteomes" id="UP000834106"/>
    </source>
</evidence>
<evidence type="ECO:0000256" key="2">
    <source>
        <dbReference type="SAM" id="MobiDB-lite"/>
    </source>
</evidence>
<gene>
    <name evidence="3" type="ORF">FPE_LOCUS3519</name>
</gene>
<accession>A0AAD1YR83</accession>
<proteinExistence type="inferred from homology"/>
<dbReference type="Proteomes" id="UP000834106">
    <property type="component" value="Chromosome 2"/>
</dbReference>
<name>A0AAD1YR83_9LAMI</name>
<keyword evidence="4" id="KW-1185">Reference proteome</keyword>
<dbReference type="InterPro" id="IPR005061">
    <property type="entry name" value="Ist1"/>
</dbReference>
<dbReference type="Pfam" id="PF03398">
    <property type="entry name" value="Ist1"/>
    <property type="match status" value="1"/>
</dbReference>
<evidence type="ECO:0000256" key="1">
    <source>
        <dbReference type="ARBA" id="ARBA00005536"/>
    </source>
</evidence>
<dbReference type="Gene3D" id="1.20.1260.60">
    <property type="entry name" value="Vacuolar protein sorting-associated protein Ist1"/>
    <property type="match status" value="1"/>
</dbReference>
<feature type="region of interest" description="Disordered" evidence="2">
    <location>
        <begin position="337"/>
        <end position="373"/>
    </location>
</feature>
<sequence>MGRKLDALLGKGFKTSKFKATLNLALSRLSVLKNQRHARCSVARSDVVEFLNLGHHDRALLRVEQVIKEQNMLDVFTVMEGYCNLLIERINLIEQEKVCPDELKEAASSLIYATTRCGEFPELHELRAIFISRYGKEFAARAAELRNNCGVNLQIIQKLSTRMPSLESKMKVVKEIASEYNIVLQIEETPSAARVEIPDSEHKSPSTPSGVSTPGENRVVLPEDIERVQDFSDSVKMRKKYRDVAHAAQAAFESAAYAAEAARAAVELSRSESTDPDDPSSPNLRPRKVSAKLEFAKSKLQTDEDTQVELKYEKIHSVQNYDLENQDGSLRMEQFKQRENGTQYSRSPSDSSLDSIDDNVKETNMSSDEKMQTQTLEREIVFDKSDDENEHERLSKAYNFDSIIRDKIPEGSSRDPQYSQTRLEMEMESRPEDSRVNFADEIRGQGVEHLTIKKSPISVRTRRTYGR</sequence>
<dbReference type="PANTHER" id="PTHR12161:SF83">
    <property type="entry name" value="IST1-LIKE PROTEIN"/>
    <property type="match status" value="1"/>
</dbReference>
<feature type="compositionally biased region" description="Low complexity" evidence="2">
    <location>
        <begin position="205"/>
        <end position="215"/>
    </location>
</feature>
<feature type="region of interest" description="Disordered" evidence="2">
    <location>
        <begin position="268"/>
        <end position="290"/>
    </location>
</feature>